<evidence type="ECO:0000313" key="2">
    <source>
        <dbReference type="EMBL" id="KIM75845.1"/>
    </source>
</evidence>
<feature type="region of interest" description="Disordered" evidence="1">
    <location>
        <begin position="1"/>
        <end position="22"/>
    </location>
</feature>
<keyword evidence="3" id="KW-1185">Reference proteome</keyword>
<dbReference type="InParanoid" id="A0A0C3ETI4"/>
<reference evidence="3" key="2">
    <citation type="submission" date="2015-01" db="EMBL/GenBank/DDBJ databases">
        <title>Evolutionary Origins and Diversification of the Mycorrhizal Mutualists.</title>
        <authorList>
            <consortium name="DOE Joint Genome Institute"/>
            <consortium name="Mycorrhizal Genomics Consortium"/>
            <person name="Kohler A."/>
            <person name="Kuo A."/>
            <person name="Nagy L.G."/>
            <person name="Floudas D."/>
            <person name="Copeland A."/>
            <person name="Barry K.W."/>
            <person name="Cichocki N."/>
            <person name="Veneault-Fourrey C."/>
            <person name="LaButti K."/>
            <person name="Lindquist E.A."/>
            <person name="Lipzen A."/>
            <person name="Lundell T."/>
            <person name="Morin E."/>
            <person name="Murat C."/>
            <person name="Riley R."/>
            <person name="Ohm R."/>
            <person name="Sun H."/>
            <person name="Tunlid A."/>
            <person name="Henrissat B."/>
            <person name="Grigoriev I.V."/>
            <person name="Hibbett D.S."/>
            <person name="Martin F."/>
        </authorList>
    </citation>
    <scope>NUCLEOTIDE SEQUENCE [LARGE SCALE GENOMIC DNA]</scope>
    <source>
        <strain evidence="3">F 1598</strain>
    </source>
</reference>
<evidence type="ECO:0000256" key="1">
    <source>
        <dbReference type="SAM" id="MobiDB-lite"/>
    </source>
</evidence>
<proteinExistence type="predicted"/>
<accession>A0A0C3ETI4</accession>
<feature type="compositionally biased region" description="Polar residues" evidence="1">
    <location>
        <begin position="1"/>
        <end position="13"/>
    </location>
</feature>
<dbReference type="HOGENOM" id="CLU_035918_3_1_1"/>
<dbReference type="OrthoDB" id="2662502at2759"/>
<reference evidence="2 3" key="1">
    <citation type="submission" date="2014-04" db="EMBL/GenBank/DDBJ databases">
        <authorList>
            <consortium name="DOE Joint Genome Institute"/>
            <person name="Kuo A."/>
            <person name="Tarkka M."/>
            <person name="Buscot F."/>
            <person name="Kohler A."/>
            <person name="Nagy L.G."/>
            <person name="Floudas D."/>
            <person name="Copeland A."/>
            <person name="Barry K.W."/>
            <person name="Cichocki N."/>
            <person name="Veneault-Fourrey C."/>
            <person name="LaButti K."/>
            <person name="Lindquist E.A."/>
            <person name="Lipzen A."/>
            <person name="Lundell T."/>
            <person name="Morin E."/>
            <person name="Murat C."/>
            <person name="Sun H."/>
            <person name="Tunlid A."/>
            <person name="Henrissat B."/>
            <person name="Grigoriev I.V."/>
            <person name="Hibbett D.S."/>
            <person name="Martin F."/>
            <person name="Nordberg H.P."/>
            <person name="Cantor M.N."/>
            <person name="Hua S.X."/>
        </authorList>
    </citation>
    <scope>NUCLEOTIDE SEQUENCE [LARGE SCALE GENOMIC DNA]</scope>
    <source>
        <strain evidence="2 3">F 1598</strain>
    </source>
</reference>
<dbReference type="AlphaFoldDB" id="A0A0C3ETI4"/>
<organism evidence="2 3">
    <name type="scientific">Piloderma croceum (strain F 1598)</name>
    <dbReference type="NCBI Taxonomy" id="765440"/>
    <lineage>
        <taxon>Eukaryota</taxon>
        <taxon>Fungi</taxon>
        <taxon>Dikarya</taxon>
        <taxon>Basidiomycota</taxon>
        <taxon>Agaricomycotina</taxon>
        <taxon>Agaricomycetes</taxon>
        <taxon>Agaricomycetidae</taxon>
        <taxon>Atheliales</taxon>
        <taxon>Atheliaceae</taxon>
        <taxon>Piloderma</taxon>
    </lineage>
</organism>
<dbReference type="Proteomes" id="UP000054166">
    <property type="component" value="Unassembled WGS sequence"/>
</dbReference>
<dbReference type="EMBL" id="KN833041">
    <property type="protein sequence ID" value="KIM75845.1"/>
    <property type="molecule type" value="Genomic_DNA"/>
</dbReference>
<protein>
    <submittedName>
        <fullName evidence="2">Uncharacterized protein</fullName>
    </submittedName>
</protein>
<gene>
    <name evidence="2" type="ORF">PILCRDRAFT_13218</name>
</gene>
<dbReference type="STRING" id="765440.A0A0C3ETI4"/>
<evidence type="ECO:0000313" key="3">
    <source>
        <dbReference type="Proteomes" id="UP000054166"/>
    </source>
</evidence>
<dbReference type="Pfam" id="PF20414">
    <property type="entry name" value="DUF6698"/>
    <property type="match status" value="1"/>
</dbReference>
<dbReference type="InterPro" id="IPR046521">
    <property type="entry name" value="DUF6698"/>
</dbReference>
<sequence length="335" mass="37839">MPDKNSQPQATTTSKRHHEDALRLGPRKKVCYSDPLVSHSRHFGHMVHALCNVQNLLTNGLLRLGELAEEPDESFTLEQRREHLVFNVLLQMIPGLEECLMDGCEDDILSIATMLQKGVSSARSDDTKSLKGAILNWIVPAGQSLTPPIARNIKMDHGFHHERTGALLCPAEMDWSDPQVKENLRNGDLIIPGDQWPAFLYAGNFDREDPWKGLFKNIILVSAYKHVFTSPSSVDNVTPASIAYVTTQVRFALSSSAVFSRLDTITDSERFYNSVLEYFADVDEQEEVKELLIWWNRQVFPSYSSAQCTPAKDGARAIMKEKRALRKRAQEQLTQ</sequence>
<name>A0A0C3ETI4_PILCF</name>